<proteinExistence type="predicted"/>
<evidence type="ECO:0000256" key="1">
    <source>
        <dbReference type="SAM" id="Phobius"/>
    </source>
</evidence>
<sequence>MSICFVIFIFDIFNSLFFHSLFFFAFLAGYQAIYVHFSYPSKNKKFNEIQNQLGLKKTSLVQLSETRWACRFKSCSSVIQNYGVLIQSLKEEIDAQKNKDVAEAIGFDLLKNIELILFCFRKFYKLFIYYQTIYNQNQLTLGNSKSLITGVITTLQEHRDSEQHYTTLWNGMLEFSTKYGIPLEIALQSVPKKRLRKEP</sequence>
<dbReference type="EMBL" id="VUJU01004764">
    <property type="protein sequence ID" value="KAF0753317.1"/>
    <property type="molecule type" value="Genomic_DNA"/>
</dbReference>
<gene>
    <name evidence="2" type="ORF">FWK35_00014827</name>
</gene>
<dbReference type="Proteomes" id="UP000478052">
    <property type="component" value="Unassembled WGS sequence"/>
</dbReference>
<protein>
    <submittedName>
        <fullName evidence="2">Zinc finger MYM-type protein 1-like</fullName>
    </submittedName>
</protein>
<dbReference type="AlphaFoldDB" id="A0A6G0YCH6"/>
<keyword evidence="1" id="KW-0472">Membrane</keyword>
<name>A0A6G0YCH6_APHCR</name>
<reference evidence="2 3" key="1">
    <citation type="submission" date="2019-08" db="EMBL/GenBank/DDBJ databases">
        <title>Whole genome of Aphis craccivora.</title>
        <authorList>
            <person name="Voronova N.V."/>
            <person name="Shulinski R.S."/>
            <person name="Bandarenka Y.V."/>
            <person name="Zhorov D.G."/>
            <person name="Warner D."/>
        </authorList>
    </citation>
    <scope>NUCLEOTIDE SEQUENCE [LARGE SCALE GENOMIC DNA]</scope>
    <source>
        <strain evidence="2">180601</strain>
        <tissue evidence="2">Whole Body</tissue>
    </source>
</reference>
<evidence type="ECO:0000313" key="3">
    <source>
        <dbReference type="Proteomes" id="UP000478052"/>
    </source>
</evidence>
<dbReference type="OrthoDB" id="6602887at2759"/>
<keyword evidence="1" id="KW-0812">Transmembrane</keyword>
<keyword evidence="1" id="KW-1133">Transmembrane helix</keyword>
<comment type="caution">
    <text evidence="2">The sequence shown here is derived from an EMBL/GenBank/DDBJ whole genome shotgun (WGS) entry which is preliminary data.</text>
</comment>
<evidence type="ECO:0000313" key="2">
    <source>
        <dbReference type="EMBL" id="KAF0753317.1"/>
    </source>
</evidence>
<feature type="non-terminal residue" evidence="2">
    <location>
        <position position="199"/>
    </location>
</feature>
<accession>A0A6G0YCH6</accession>
<organism evidence="2 3">
    <name type="scientific">Aphis craccivora</name>
    <name type="common">Cowpea aphid</name>
    <dbReference type="NCBI Taxonomy" id="307492"/>
    <lineage>
        <taxon>Eukaryota</taxon>
        <taxon>Metazoa</taxon>
        <taxon>Ecdysozoa</taxon>
        <taxon>Arthropoda</taxon>
        <taxon>Hexapoda</taxon>
        <taxon>Insecta</taxon>
        <taxon>Pterygota</taxon>
        <taxon>Neoptera</taxon>
        <taxon>Paraneoptera</taxon>
        <taxon>Hemiptera</taxon>
        <taxon>Sternorrhyncha</taxon>
        <taxon>Aphidomorpha</taxon>
        <taxon>Aphidoidea</taxon>
        <taxon>Aphididae</taxon>
        <taxon>Aphidini</taxon>
        <taxon>Aphis</taxon>
        <taxon>Aphis</taxon>
    </lineage>
</organism>
<keyword evidence="3" id="KW-1185">Reference proteome</keyword>
<feature type="transmembrane region" description="Helical" evidence="1">
    <location>
        <begin position="16"/>
        <end position="37"/>
    </location>
</feature>